<dbReference type="AlphaFoldDB" id="A0A8K0DI33"/>
<evidence type="ECO:0000256" key="1">
    <source>
        <dbReference type="SAM" id="MobiDB-lite"/>
    </source>
</evidence>
<dbReference type="Proteomes" id="UP000801492">
    <property type="component" value="Unassembled WGS sequence"/>
</dbReference>
<feature type="region of interest" description="Disordered" evidence="1">
    <location>
        <begin position="49"/>
        <end position="189"/>
    </location>
</feature>
<dbReference type="EMBL" id="VTPC01000963">
    <property type="protein sequence ID" value="KAF2903648.1"/>
    <property type="molecule type" value="Genomic_DNA"/>
</dbReference>
<gene>
    <name evidence="2" type="ORF">ILUMI_02535</name>
</gene>
<feature type="compositionally biased region" description="Low complexity" evidence="1">
    <location>
        <begin position="51"/>
        <end position="68"/>
    </location>
</feature>
<sequence>MHPLTPSQAAAARKMGELHKIIGTDALRLMYEASLNSKELEEFQRALTMASPPEALSTPTTSTTATTAEAKKPSKKQRRRARQKTAEERASVVNASVTPPPADAAAHPTSDVASGGTDAAAPGQSCRASIERETTPPASPAPSYSEVLQRPGSAMSCTSVVSHPRTDEDDADSDNGFTTIGRGSENGGRECKPALADGLHLRCITRTHRNPGRVQVGRAYKEILRRPRNTCVHHRLIVSFYVTRADPPAAVNGETLSYPGRAVKTCGVIIDFNYCYTTLSSSYGSKVAVAVTAAKAEVS</sequence>
<reference evidence="2" key="1">
    <citation type="submission" date="2019-08" db="EMBL/GenBank/DDBJ databases">
        <title>The genome of the North American firefly Photinus pyralis.</title>
        <authorList>
            <consortium name="Photinus pyralis genome working group"/>
            <person name="Fallon T.R."/>
            <person name="Sander Lower S.E."/>
            <person name="Weng J.-K."/>
        </authorList>
    </citation>
    <scope>NUCLEOTIDE SEQUENCE</scope>
    <source>
        <strain evidence="2">TRF0915ILg1</strain>
        <tissue evidence="2">Whole body</tissue>
    </source>
</reference>
<keyword evidence="3" id="KW-1185">Reference proteome</keyword>
<feature type="compositionally biased region" description="Basic residues" evidence="1">
    <location>
        <begin position="73"/>
        <end position="83"/>
    </location>
</feature>
<protein>
    <submittedName>
        <fullName evidence="2">Uncharacterized protein</fullName>
    </submittedName>
</protein>
<name>A0A8K0DI33_IGNLU</name>
<evidence type="ECO:0000313" key="3">
    <source>
        <dbReference type="Proteomes" id="UP000801492"/>
    </source>
</evidence>
<evidence type="ECO:0000313" key="2">
    <source>
        <dbReference type="EMBL" id="KAF2903648.1"/>
    </source>
</evidence>
<comment type="caution">
    <text evidence="2">The sequence shown here is derived from an EMBL/GenBank/DDBJ whole genome shotgun (WGS) entry which is preliminary data.</text>
</comment>
<organism evidence="2 3">
    <name type="scientific">Ignelater luminosus</name>
    <name type="common">Cucubano</name>
    <name type="synonym">Pyrophorus luminosus</name>
    <dbReference type="NCBI Taxonomy" id="2038154"/>
    <lineage>
        <taxon>Eukaryota</taxon>
        <taxon>Metazoa</taxon>
        <taxon>Ecdysozoa</taxon>
        <taxon>Arthropoda</taxon>
        <taxon>Hexapoda</taxon>
        <taxon>Insecta</taxon>
        <taxon>Pterygota</taxon>
        <taxon>Neoptera</taxon>
        <taxon>Endopterygota</taxon>
        <taxon>Coleoptera</taxon>
        <taxon>Polyphaga</taxon>
        <taxon>Elateriformia</taxon>
        <taxon>Elateroidea</taxon>
        <taxon>Elateridae</taxon>
        <taxon>Agrypninae</taxon>
        <taxon>Pyrophorini</taxon>
        <taxon>Ignelater</taxon>
    </lineage>
</organism>
<accession>A0A8K0DI33</accession>
<proteinExistence type="predicted"/>